<reference evidence="2 3" key="1">
    <citation type="submission" date="2018-05" db="EMBL/GenBank/DDBJ databases">
        <title>Chitinophaga sp. nov., isolated from rhizosphere soil of Alhagi.</title>
        <authorList>
            <person name="Liu Y."/>
        </authorList>
    </citation>
    <scope>NUCLEOTIDE SEQUENCE [LARGE SCALE GENOMIC DNA]</scope>
    <source>
        <strain evidence="2 3">T22</strain>
    </source>
</reference>
<keyword evidence="1" id="KW-0732">Signal</keyword>
<keyword evidence="3" id="KW-1185">Reference proteome</keyword>
<sequence>MKKFIINCLCAGVLSGSALAAAAQAPLSVSLHNPAGVAGGLVEVDYAMVAAQWAPLGKGSFKVLNTATGKEVPYQVLTEGTGQPVKILLDVPLKAGASTTIRFVAGKPAPVAAKTYGRYVPERKDDFAWENNRVAFRMYGKALEATPKEMAYGVDFWNKRTENLVINKWYKRTNYHKDDGDGLDYYHVGLTLGAGGIAPYLQDSIWFSRNYTGHRTLDSGPLRTSFELSYDAWQVSGKPVTVTKTVSLDAHAQLSKMQVRYSQSLPVAIGIIKRKDPGTILLQEANGVMGYWEPQHGADGTTGIGCIVLAPVKEMKVEKGHVLAVAATDGNGAITYYTGGAWDKAGLIKNADQWFRYLQEQAERLRQPVTAKIIQKK</sequence>
<name>A0ABM6W9R5_9BACT</name>
<dbReference type="Pfam" id="PF16153">
    <property type="entry name" value="DUF4861"/>
    <property type="match status" value="1"/>
</dbReference>
<evidence type="ECO:0000313" key="3">
    <source>
        <dbReference type="Proteomes" id="UP000246099"/>
    </source>
</evidence>
<protein>
    <submittedName>
        <fullName evidence="2">DUF4861 domain-containing protein</fullName>
    </submittedName>
</protein>
<gene>
    <name evidence="2" type="ORF">DLD77_02890</name>
</gene>
<dbReference type="EMBL" id="CP029600">
    <property type="protein sequence ID" value="AWO00715.1"/>
    <property type="molecule type" value="Genomic_DNA"/>
</dbReference>
<evidence type="ECO:0000313" key="2">
    <source>
        <dbReference type="EMBL" id="AWO00715.1"/>
    </source>
</evidence>
<dbReference type="RefSeq" id="WP_119076455.1">
    <property type="nucleotide sequence ID" value="NZ_CP029600.1"/>
</dbReference>
<feature type="signal peptide" evidence="1">
    <location>
        <begin position="1"/>
        <end position="20"/>
    </location>
</feature>
<proteinExistence type="predicted"/>
<dbReference type="InterPro" id="IPR032342">
    <property type="entry name" value="DUF4861"/>
</dbReference>
<dbReference type="Proteomes" id="UP000246099">
    <property type="component" value="Chromosome"/>
</dbReference>
<feature type="chain" id="PRO_5045546730" evidence="1">
    <location>
        <begin position="21"/>
        <end position="377"/>
    </location>
</feature>
<organism evidence="2 3">
    <name type="scientific">Chitinophaga alhagiae</name>
    <dbReference type="NCBI Taxonomy" id="2203219"/>
    <lineage>
        <taxon>Bacteria</taxon>
        <taxon>Pseudomonadati</taxon>
        <taxon>Bacteroidota</taxon>
        <taxon>Chitinophagia</taxon>
        <taxon>Chitinophagales</taxon>
        <taxon>Chitinophagaceae</taxon>
        <taxon>Chitinophaga</taxon>
    </lineage>
</organism>
<evidence type="ECO:0000256" key="1">
    <source>
        <dbReference type="SAM" id="SignalP"/>
    </source>
</evidence>
<accession>A0ABM6W9R5</accession>